<accession>G0P5R2</accession>
<sequence length="1179" mass="133007">MDIASSLIQTSRQSDELSEDSGIQSSPSSSKSSTPLKHLKMSKEDIEDMSEEAFKKSDNPSKKTKENIQAATGMSIEANLLKAPKKKFQYFPTAVRRKLLESYVPGGGLPPEETMKVLLKETGLTRTQICNFYSHKKRALKKEAARQNAEANTIVNEIKQKMEDDKIQDFLDKLHKEHPSSFTKEGTGPTTFLRTRDGRIRYPVPKDSSPEGQNSSDDQTEGNTLNLFSDLPIPAPKALQLQKTNFAMKPTISKDVTPNGQQHTMPRTPLSCSTPAPSSSHNNPGHSVIYEPVPKKPRIDSASADFSGPYTSGNVGPMSPRLITTMPKPIGYTKSEHEFLESQYSPDRHSYEYCQGPLLSFIQEKTGIPTKYVFDWYEKRIEWDKKVSSERAKKLLMPYLSDDSPVPSTSENIGPSSSRTPEVLPTPGPGKIESVKTKTGTKRQLFEQEHLRNKILKANFMEKQFLTEKDAELVGTAIGMGADAVQRWFENQREGVVTNFMNDENNELPWQLKKLEHGFQKLTFADCAKMAGEWGIDEATLRTYFGMRMRFNMNKPKNAPSTSVKPVKLITSAPKPDGYTVSVHKFLEQQYIPGRTSFFYCEGPIQKRTGLSRKQVLDWYVKRIKWDKVVSSESVKKLLMPYYRDNKQPSPWEMRGIGKETKLSVALIMSWFEYQKNKHKDSSTQPSSSSSKIAPIDKSGTTLSQPPASNPDLPGIEDAQSNKKENLKENIEDLYSTRPSTSSTSMVMVDLIGPGASQSPLLASSPDLLVIEDGQRKKVEAPQNPEEEFHLEEEEEDVEEELPMEVRQFLSGKYGENSNPTIPEMEEIAKTCREKGWQVFKYFRSQKVIDGDFDEQVGDLKVNFIFGDLPRVIRELCKYPEPTFDDIQTVAVHLEIESVAMYKLAKKMCPVDDSETTLSQPLAPNPNLQMIDNSQKNKKIEQMENIEDLSPTLPSTSSTSMVTVDLGDSGASLSPLLASIPDILVTENGQRKMKEKQMEKLEGLASPCPSSSASSLTPIDDSGASLSKPPASTSPEILLFERYLNNCFKKVPRNLEEEFHLEVEEDVEEELTMEVRQFLSGKYDRNSNPTIPEMEEIARTCRKKGWQVFKYFRSQKVIDVCFDEQVGDLKVSFTFGDLPRVIRELCKYPEPKFDDIQKVAVHLEIESVAMYKLAKRMCQ</sequence>
<feature type="region of interest" description="Disordered" evidence="1">
    <location>
        <begin position="991"/>
        <end position="1031"/>
    </location>
</feature>
<feature type="region of interest" description="Disordered" evidence="1">
    <location>
        <begin position="399"/>
        <end position="443"/>
    </location>
</feature>
<evidence type="ECO:0000313" key="2">
    <source>
        <dbReference type="EMBL" id="EGT46035.1"/>
    </source>
</evidence>
<feature type="compositionally biased region" description="Polar residues" evidence="1">
    <location>
        <begin position="180"/>
        <end position="193"/>
    </location>
</feature>
<gene>
    <name evidence="2" type="ORF">CAEBREN_08295</name>
</gene>
<feature type="compositionally biased region" description="Basic and acidic residues" evidence="1">
    <location>
        <begin position="991"/>
        <end position="1002"/>
    </location>
</feature>
<dbReference type="InParanoid" id="G0P5R2"/>
<feature type="compositionally biased region" description="Polar residues" evidence="1">
    <location>
        <begin position="1"/>
        <end position="12"/>
    </location>
</feature>
<feature type="compositionally biased region" description="Low complexity" evidence="1">
    <location>
        <begin position="683"/>
        <end position="699"/>
    </location>
</feature>
<feature type="region of interest" description="Disordered" evidence="1">
    <location>
        <begin position="251"/>
        <end position="283"/>
    </location>
</feature>
<evidence type="ECO:0000256" key="1">
    <source>
        <dbReference type="SAM" id="MobiDB-lite"/>
    </source>
</evidence>
<dbReference type="Proteomes" id="UP000008068">
    <property type="component" value="Unassembled WGS sequence"/>
</dbReference>
<feature type="compositionally biased region" description="Low complexity" evidence="1">
    <location>
        <begin position="20"/>
        <end position="33"/>
    </location>
</feature>
<evidence type="ECO:0008006" key="4">
    <source>
        <dbReference type="Google" id="ProtNLM"/>
    </source>
</evidence>
<feature type="region of interest" description="Disordered" evidence="1">
    <location>
        <begin position="1"/>
        <end position="66"/>
    </location>
</feature>
<evidence type="ECO:0000313" key="3">
    <source>
        <dbReference type="Proteomes" id="UP000008068"/>
    </source>
</evidence>
<dbReference type="HOGENOM" id="CLU_273222_0_0_1"/>
<name>G0P5R2_CAEBE</name>
<feature type="compositionally biased region" description="Acidic residues" evidence="1">
    <location>
        <begin position="785"/>
        <end position="800"/>
    </location>
</feature>
<reference evidence="3" key="1">
    <citation type="submission" date="2011-07" db="EMBL/GenBank/DDBJ databases">
        <authorList>
            <consortium name="Caenorhabditis brenneri Sequencing and Analysis Consortium"/>
            <person name="Wilson R.K."/>
        </authorList>
    </citation>
    <scope>NUCLEOTIDE SEQUENCE [LARGE SCALE GENOMIC DNA]</scope>
    <source>
        <strain evidence="3">PB2801</strain>
    </source>
</reference>
<dbReference type="InterPro" id="IPR001356">
    <property type="entry name" value="HD"/>
</dbReference>
<feature type="compositionally biased region" description="Low complexity" evidence="1">
    <location>
        <begin position="1005"/>
        <end position="1015"/>
    </location>
</feature>
<protein>
    <recommendedName>
        <fullName evidence="4">Homeobox domain-containing protein</fullName>
    </recommendedName>
</protein>
<feature type="region of interest" description="Disordered" evidence="1">
    <location>
        <begin position="679"/>
        <end position="719"/>
    </location>
</feature>
<organism evidence="3">
    <name type="scientific">Caenorhabditis brenneri</name>
    <name type="common">Nematode worm</name>
    <dbReference type="NCBI Taxonomy" id="135651"/>
    <lineage>
        <taxon>Eukaryota</taxon>
        <taxon>Metazoa</taxon>
        <taxon>Ecdysozoa</taxon>
        <taxon>Nematoda</taxon>
        <taxon>Chromadorea</taxon>
        <taxon>Rhabditida</taxon>
        <taxon>Rhabditina</taxon>
        <taxon>Rhabditomorpha</taxon>
        <taxon>Rhabditoidea</taxon>
        <taxon>Rhabditidae</taxon>
        <taxon>Peloderinae</taxon>
        <taxon>Caenorhabditis</taxon>
    </lineage>
</organism>
<dbReference type="Gene3D" id="1.10.10.60">
    <property type="entry name" value="Homeodomain-like"/>
    <property type="match status" value="1"/>
</dbReference>
<feature type="region of interest" description="Disordered" evidence="1">
    <location>
        <begin position="177"/>
        <end position="231"/>
    </location>
</feature>
<feature type="compositionally biased region" description="Polar residues" evidence="1">
    <location>
        <begin position="210"/>
        <end position="227"/>
    </location>
</feature>
<dbReference type="CDD" id="cd00086">
    <property type="entry name" value="homeodomain"/>
    <property type="match status" value="1"/>
</dbReference>
<keyword evidence="3" id="KW-1185">Reference proteome</keyword>
<proteinExistence type="predicted"/>
<feature type="region of interest" description="Disordered" evidence="1">
    <location>
        <begin position="781"/>
        <end position="800"/>
    </location>
</feature>
<dbReference type="AlphaFoldDB" id="G0P5R2"/>
<feature type="compositionally biased region" description="Polar residues" evidence="1">
    <location>
        <begin position="406"/>
        <end position="420"/>
    </location>
</feature>
<feature type="compositionally biased region" description="Basic and acidic residues" evidence="1">
    <location>
        <begin position="52"/>
        <end position="66"/>
    </location>
</feature>
<dbReference type="GO" id="GO:0003677">
    <property type="term" value="F:DNA binding"/>
    <property type="evidence" value="ECO:0007669"/>
    <property type="project" value="InterPro"/>
</dbReference>
<feature type="compositionally biased region" description="Polar residues" evidence="1">
    <location>
        <begin position="254"/>
        <end position="283"/>
    </location>
</feature>
<dbReference type="EMBL" id="GL380087">
    <property type="protein sequence ID" value="EGT46035.1"/>
    <property type="molecule type" value="Genomic_DNA"/>
</dbReference>